<comment type="caution">
    <text evidence="6">The sequence shown here is derived from an EMBL/GenBank/DDBJ whole genome shotgun (WGS) entry which is preliminary data.</text>
</comment>
<sequence length="164" mass="18006">MNIIDIIILLCFVPAIINGLRKGLIAQVVAIISIILGVWLSFKFSSLVSGWMAGWFDGASPAILNIVAFVVILVVVIFALFALGKIIEASIKIIMLGWLNRLLGLLFALLKCTLIIGLVIIMFNSINSSLNLVSEDTLSGSVLYPPFKEMAYSIFPYLKELLFK</sequence>
<accession>A0A940DUQ7</accession>
<dbReference type="EMBL" id="JADILV010000073">
    <property type="protein sequence ID" value="MBO8484429.1"/>
    <property type="molecule type" value="Genomic_DNA"/>
</dbReference>
<evidence type="ECO:0000256" key="1">
    <source>
        <dbReference type="ARBA" id="ARBA00004141"/>
    </source>
</evidence>
<feature type="transmembrane region" description="Helical" evidence="5">
    <location>
        <begin position="24"/>
        <end position="42"/>
    </location>
</feature>
<proteinExistence type="predicted"/>
<evidence type="ECO:0000313" key="7">
    <source>
        <dbReference type="Proteomes" id="UP000725002"/>
    </source>
</evidence>
<keyword evidence="2 5" id="KW-0812">Transmembrane</keyword>
<dbReference type="AlphaFoldDB" id="A0A940DUQ7"/>
<gene>
    <name evidence="6" type="ORF">IAB75_10030</name>
</gene>
<feature type="transmembrane region" description="Helical" evidence="5">
    <location>
        <begin position="103"/>
        <end position="123"/>
    </location>
</feature>
<dbReference type="PANTHER" id="PTHR37306">
    <property type="entry name" value="COLICIN V PRODUCTION PROTEIN"/>
    <property type="match status" value="1"/>
</dbReference>
<keyword evidence="4 5" id="KW-0472">Membrane</keyword>
<dbReference type="Proteomes" id="UP000725002">
    <property type="component" value="Unassembled WGS sequence"/>
</dbReference>
<feature type="transmembrane region" description="Helical" evidence="5">
    <location>
        <begin position="62"/>
        <end position="83"/>
    </location>
</feature>
<reference evidence="6" key="2">
    <citation type="journal article" date="2021" name="PeerJ">
        <title>Extensive microbial diversity within the chicken gut microbiome revealed by metagenomics and culture.</title>
        <authorList>
            <person name="Gilroy R."/>
            <person name="Ravi A."/>
            <person name="Getino M."/>
            <person name="Pursley I."/>
            <person name="Horton D.L."/>
            <person name="Alikhan N.F."/>
            <person name="Baker D."/>
            <person name="Gharbi K."/>
            <person name="Hall N."/>
            <person name="Watson M."/>
            <person name="Adriaenssens E.M."/>
            <person name="Foster-Nyarko E."/>
            <person name="Jarju S."/>
            <person name="Secka A."/>
            <person name="Antonio M."/>
            <person name="Oren A."/>
            <person name="Chaudhuri R.R."/>
            <person name="La Ragione R."/>
            <person name="Hildebrand F."/>
            <person name="Pallen M.J."/>
        </authorList>
    </citation>
    <scope>NUCLEOTIDE SEQUENCE</scope>
    <source>
        <strain evidence="6">G3-8215</strain>
    </source>
</reference>
<comment type="subcellular location">
    <subcellularLocation>
        <location evidence="1">Membrane</location>
        <topology evidence="1">Multi-pass membrane protein</topology>
    </subcellularLocation>
</comment>
<name>A0A940DUQ7_9BACT</name>
<dbReference type="InterPro" id="IPR003825">
    <property type="entry name" value="Colicin-V_CvpA"/>
</dbReference>
<organism evidence="6 7">
    <name type="scientific">Candidatus Cryptobacteroides avicola</name>
    <dbReference type="NCBI Taxonomy" id="2840757"/>
    <lineage>
        <taxon>Bacteria</taxon>
        <taxon>Pseudomonadati</taxon>
        <taxon>Bacteroidota</taxon>
        <taxon>Bacteroidia</taxon>
        <taxon>Bacteroidales</taxon>
        <taxon>Candidatus Cryptobacteroides</taxon>
    </lineage>
</organism>
<protein>
    <submittedName>
        <fullName evidence="6">CvpA family protein</fullName>
    </submittedName>
</protein>
<dbReference type="Pfam" id="PF02674">
    <property type="entry name" value="Colicin_V"/>
    <property type="match status" value="1"/>
</dbReference>
<evidence type="ECO:0000256" key="4">
    <source>
        <dbReference type="ARBA" id="ARBA00023136"/>
    </source>
</evidence>
<dbReference type="GO" id="GO:0009403">
    <property type="term" value="P:toxin biosynthetic process"/>
    <property type="evidence" value="ECO:0007669"/>
    <property type="project" value="InterPro"/>
</dbReference>
<dbReference type="GO" id="GO:0016020">
    <property type="term" value="C:membrane"/>
    <property type="evidence" value="ECO:0007669"/>
    <property type="project" value="UniProtKB-SubCell"/>
</dbReference>
<keyword evidence="3 5" id="KW-1133">Transmembrane helix</keyword>
<evidence type="ECO:0000313" key="6">
    <source>
        <dbReference type="EMBL" id="MBO8484429.1"/>
    </source>
</evidence>
<reference evidence="6" key="1">
    <citation type="submission" date="2020-10" db="EMBL/GenBank/DDBJ databases">
        <authorList>
            <person name="Gilroy R."/>
        </authorList>
    </citation>
    <scope>NUCLEOTIDE SEQUENCE</scope>
    <source>
        <strain evidence="6">G3-8215</strain>
    </source>
</reference>
<dbReference type="PANTHER" id="PTHR37306:SF1">
    <property type="entry name" value="COLICIN V PRODUCTION PROTEIN"/>
    <property type="match status" value="1"/>
</dbReference>
<evidence type="ECO:0000256" key="2">
    <source>
        <dbReference type="ARBA" id="ARBA00022692"/>
    </source>
</evidence>
<evidence type="ECO:0000256" key="3">
    <source>
        <dbReference type="ARBA" id="ARBA00022989"/>
    </source>
</evidence>
<evidence type="ECO:0000256" key="5">
    <source>
        <dbReference type="SAM" id="Phobius"/>
    </source>
</evidence>